<dbReference type="EMBL" id="CM043016">
    <property type="protein sequence ID" value="KAI4466571.1"/>
    <property type="molecule type" value="Genomic_DNA"/>
</dbReference>
<evidence type="ECO:0000313" key="2">
    <source>
        <dbReference type="Proteomes" id="UP001056778"/>
    </source>
</evidence>
<gene>
    <name evidence="1" type="ORF">MML48_2g00000188</name>
</gene>
<reference evidence="1" key="1">
    <citation type="submission" date="2022-04" db="EMBL/GenBank/DDBJ databases">
        <title>Chromosome-scale genome assembly of Holotrichia oblita Faldermann.</title>
        <authorList>
            <person name="Rongchong L."/>
        </authorList>
    </citation>
    <scope>NUCLEOTIDE SEQUENCE</scope>
    <source>
        <strain evidence="1">81SQS9</strain>
    </source>
</reference>
<evidence type="ECO:0000313" key="1">
    <source>
        <dbReference type="EMBL" id="KAI4466571.1"/>
    </source>
</evidence>
<dbReference type="Proteomes" id="UP001056778">
    <property type="component" value="Chromosome 2"/>
</dbReference>
<protein>
    <submittedName>
        <fullName evidence="1">Uncharacterized protein</fullName>
    </submittedName>
</protein>
<name>A0ACB9TIE8_HOLOL</name>
<organism evidence="1 2">
    <name type="scientific">Holotrichia oblita</name>
    <name type="common">Chafer beetle</name>
    <dbReference type="NCBI Taxonomy" id="644536"/>
    <lineage>
        <taxon>Eukaryota</taxon>
        <taxon>Metazoa</taxon>
        <taxon>Ecdysozoa</taxon>
        <taxon>Arthropoda</taxon>
        <taxon>Hexapoda</taxon>
        <taxon>Insecta</taxon>
        <taxon>Pterygota</taxon>
        <taxon>Neoptera</taxon>
        <taxon>Endopterygota</taxon>
        <taxon>Coleoptera</taxon>
        <taxon>Polyphaga</taxon>
        <taxon>Scarabaeiformia</taxon>
        <taxon>Scarabaeidae</taxon>
        <taxon>Melolonthinae</taxon>
        <taxon>Holotrichia</taxon>
    </lineage>
</organism>
<keyword evidence="2" id="KW-1185">Reference proteome</keyword>
<proteinExistence type="predicted"/>
<accession>A0ACB9TIE8</accession>
<comment type="caution">
    <text evidence="1">The sequence shown here is derived from an EMBL/GenBank/DDBJ whole genome shotgun (WGS) entry which is preliminary data.</text>
</comment>
<sequence length="605" mass="69612">MVDFIAIYRSEPCLWQVISSEYHDRAKKDAAYKLAKKLDELEPGATNKSVVTKINSLRSAFRKEQKKVEASKKSGASVDSIYKPLLWYCDLFDFLHDQHTPRASSSNLDSETEEIAMAGIRNADLFDLWRSQKNRCSPSSTEAVNLFFNYIRDKCLVQDEVLERNVLGKVKGFCTNLEKRWRNAKRTYSFFIRKNSGWLSNIFNVPTTLKATEIEKTSATQSSTSGLSRGRPQKEFSQSSEKTKRRRIKLLKENSSPQELVFAAKSVLRDEGKRAAADVVSYATEYSPERPVKIRKVYKESFKSTGIVPYTEDEGLALMVSTRMTKDSYHKIRLGAKIHNAQNLYPSYDKIIEAKKRCYPAGITVGEFGASIILQDLLNHTVTRIFQTITMDDELTFSEADFVLKYGCDGTSGQKEFMQTPRKESRKKGDDEENEFSDANLFLFSDSDSSDDEAITNNIYKMLKEMRKTIDYMAIKFDEMQKENKEIRRMLKESEKENTELKERVKALELNIEEEEKEKIKNKHRNKWNRQTREAGKEFTICVESPESNTHSLVLLFLFLICSAKKVRRPFLAKYWLYIVPVVIIMVVTRATNPEGGNPGSERGH</sequence>